<evidence type="ECO:0000313" key="2">
    <source>
        <dbReference type="EMBL" id="CAG36572.1"/>
    </source>
</evidence>
<dbReference type="EMBL" id="CR522870">
    <property type="protein sequence ID" value="CAG36572.1"/>
    <property type="molecule type" value="Genomic_DNA"/>
</dbReference>
<name>Q6AM53_DESPS</name>
<evidence type="ECO:0000256" key="1">
    <source>
        <dbReference type="SAM" id="SignalP"/>
    </source>
</evidence>
<feature type="chain" id="PRO_5004270574" description="Lipoprotein" evidence="1">
    <location>
        <begin position="21"/>
        <end position="178"/>
    </location>
</feature>
<dbReference type="OrthoDB" id="9825296at2"/>
<keyword evidence="1" id="KW-0732">Signal</keyword>
<dbReference type="HOGENOM" id="CLU_1508291_0_0_7"/>
<dbReference type="STRING" id="177439.DP1843"/>
<gene>
    <name evidence="2" type="ordered locus">DP1843</name>
</gene>
<feature type="signal peptide" evidence="1">
    <location>
        <begin position="1"/>
        <end position="20"/>
    </location>
</feature>
<sequence length="178" mass="19560">MTKKIILFLVLLGLSGCASSIPPMDLEEGAESPLLYSIRIYRGDEVRFSGILVLQSTGTPLSYALLDSTGVTLLSAEIDEQGQQNMESRQGPLKDSHLPTLLATSLYRIFFAHAAASDCQADIFSFYRETEMGRRRACYLGPLSLWSVQQSDDSLFAGAIYSQTGLQIKLVRIANDSQ</sequence>
<keyword evidence="3" id="KW-1185">Reference proteome</keyword>
<organism evidence="2 3">
    <name type="scientific">Desulfotalea psychrophila (strain LSv54 / DSM 12343)</name>
    <dbReference type="NCBI Taxonomy" id="177439"/>
    <lineage>
        <taxon>Bacteria</taxon>
        <taxon>Pseudomonadati</taxon>
        <taxon>Thermodesulfobacteriota</taxon>
        <taxon>Desulfobulbia</taxon>
        <taxon>Desulfobulbales</taxon>
        <taxon>Desulfocapsaceae</taxon>
        <taxon>Desulfotalea</taxon>
    </lineage>
</organism>
<dbReference type="AlphaFoldDB" id="Q6AM53"/>
<evidence type="ECO:0000313" key="3">
    <source>
        <dbReference type="Proteomes" id="UP000000602"/>
    </source>
</evidence>
<dbReference type="Proteomes" id="UP000000602">
    <property type="component" value="Chromosome"/>
</dbReference>
<dbReference type="PROSITE" id="PS51257">
    <property type="entry name" value="PROKAR_LIPOPROTEIN"/>
    <property type="match status" value="1"/>
</dbReference>
<protein>
    <recommendedName>
        <fullName evidence="4">Lipoprotein</fullName>
    </recommendedName>
</protein>
<proteinExistence type="predicted"/>
<evidence type="ECO:0008006" key="4">
    <source>
        <dbReference type="Google" id="ProtNLM"/>
    </source>
</evidence>
<accession>Q6AM53</accession>
<dbReference type="KEGG" id="dps:DP1843"/>
<dbReference type="RefSeq" id="WP_011189084.1">
    <property type="nucleotide sequence ID" value="NC_006138.1"/>
</dbReference>
<reference evidence="3" key="1">
    <citation type="journal article" date="2004" name="Environ. Microbiol.">
        <title>The genome of Desulfotalea psychrophila, a sulfate-reducing bacterium from permanently cold Arctic sediments.</title>
        <authorList>
            <person name="Rabus R."/>
            <person name="Ruepp A."/>
            <person name="Frickey T."/>
            <person name="Rattei T."/>
            <person name="Fartmann B."/>
            <person name="Stark M."/>
            <person name="Bauer M."/>
            <person name="Zibat A."/>
            <person name="Lombardot T."/>
            <person name="Becker I."/>
            <person name="Amann J."/>
            <person name="Gellner K."/>
            <person name="Teeling H."/>
            <person name="Leuschner W.D."/>
            <person name="Gloeckner F.-O."/>
            <person name="Lupas A.N."/>
            <person name="Amann R."/>
            <person name="Klenk H.-P."/>
        </authorList>
    </citation>
    <scope>NUCLEOTIDE SEQUENCE [LARGE SCALE GENOMIC DNA]</scope>
    <source>
        <strain evidence="3">DSM 12343 / LSv54</strain>
    </source>
</reference>